<protein>
    <submittedName>
        <fullName evidence="1">Uncharacterized protein</fullName>
    </submittedName>
</protein>
<keyword evidence="2" id="KW-1185">Reference proteome</keyword>
<evidence type="ECO:0000313" key="1">
    <source>
        <dbReference type="EMBL" id="RAL59635.1"/>
    </source>
</evidence>
<proteinExistence type="predicted"/>
<accession>A0A395IH10</accession>
<dbReference type="AlphaFoldDB" id="A0A395IH10"/>
<comment type="caution">
    <text evidence="1">The sequence shown here is derived from an EMBL/GenBank/DDBJ whole genome shotgun (WGS) entry which is preliminary data.</text>
</comment>
<dbReference type="OrthoDB" id="2421327at2759"/>
<evidence type="ECO:0000313" key="2">
    <source>
        <dbReference type="Proteomes" id="UP000249056"/>
    </source>
</evidence>
<dbReference type="EMBL" id="QKRW01000050">
    <property type="protein sequence ID" value="RAL59635.1"/>
    <property type="molecule type" value="Genomic_DNA"/>
</dbReference>
<sequence length="82" mass="9354">MTPLYPVIICRSDGQLETITKTGEDEDGNVDCYKKLEDDEPKAVDWRRKIGGMLMHFWVEGSILIGTTFSKSCPKDMFYGNM</sequence>
<gene>
    <name evidence="1" type="ORF">DID88_006494</name>
</gene>
<dbReference type="Proteomes" id="UP000249056">
    <property type="component" value="Unassembled WGS sequence"/>
</dbReference>
<reference evidence="1 2" key="1">
    <citation type="submission" date="2018-06" db="EMBL/GenBank/DDBJ databases">
        <title>Genome Sequence of the Brown Rot Fungal Pathogen Monilinia fructigena.</title>
        <authorList>
            <person name="Landi L."/>
            <person name="De Miccolis Angelini R.M."/>
            <person name="Pollastro S."/>
            <person name="Abate D."/>
            <person name="Faretra F."/>
            <person name="Romanazzi G."/>
        </authorList>
    </citation>
    <scope>NUCLEOTIDE SEQUENCE [LARGE SCALE GENOMIC DNA]</scope>
    <source>
        <strain evidence="1 2">Mfrg269</strain>
    </source>
</reference>
<organism evidence="1 2">
    <name type="scientific">Monilinia fructigena</name>
    <dbReference type="NCBI Taxonomy" id="38457"/>
    <lineage>
        <taxon>Eukaryota</taxon>
        <taxon>Fungi</taxon>
        <taxon>Dikarya</taxon>
        <taxon>Ascomycota</taxon>
        <taxon>Pezizomycotina</taxon>
        <taxon>Leotiomycetes</taxon>
        <taxon>Helotiales</taxon>
        <taxon>Sclerotiniaceae</taxon>
        <taxon>Monilinia</taxon>
    </lineage>
</organism>
<name>A0A395IH10_9HELO</name>